<evidence type="ECO:0000313" key="3">
    <source>
        <dbReference type="EMBL" id="PMP82378.1"/>
    </source>
</evidence>
<evidence type="ECO:0000259" key="1">
    <source>
        <dbReference type="Pfam" id="PF01637"/>
    </source>
</evidence>
<protein>
    <submittedName>
        <fullName evidence="3">ATP-binding protein</fullName>
    </submittedName>
</protein>
<dbReference type="Proteomes" id="UP000236910">
    <property type="component" value="Unassembled WGS sequence"/>
</dbReference>
<dbReference type="Gene3D" id="1.10.10.10">
    <property type="entry name" value="Winged helix-like DNA-binding domain superfamily/Winged helix DNA-binding domain"/>
    <property type="match status" value="1"/>
</dbReference>
<dbReference type="Gene3D" id="3.40.50.300">
    <property type="entry name" value="P-loop containing nucleotide triphosphate hydrolases"/>
    <property type="match status" value="1"/>
</dbReference>
<dbReference type="Pfam" id="PF01637">
    <property type="entry name" value="ATPase_2"/>
    <property type="match status" value="1"/>
</dbReference>
<dbReference type="Pfam" id="PF21100">
    <property type="entry name" value="WHD_MCM"/>
    <property type="match status" value="1"/>
</dbReference>
<sequence>NSGGNIKKADLIQRLQNALSEFSNFEKFKVFLSNVRGISVKDLSLSMNWKEVDLLSLIEKIDKFSEKENNYAVFFFDEAQYLKYYGTKGGNDLLSLFSYMYDNSKFIKIIISGSEIGLLHDFLNVDDYKSPLYGRYIREISLNPFDKSTSISFLEKGFDEIKVKIDRENIQRAVEVLDGIPGYLVEFGNRYAQFKDLDMAIKSTFQGLSGMIEGEIKELERKSPRYVQTLAYISNGINTWSGLKNAFFAKGDTISDSRLYEILKNLEKMTWIKQERTGEKYEIIDNVLKEILKSGDE</sequence>
<organism evidence="3 4">
    <name type="scientific">Caldisericum exile</name>
    <dbReference type="NCBI Taxonomy" id="693075"/>
    <lineage>
        <taxon>Bacteria</taxon>
        <taxon>Pseudomonadati</taxon>
        <taxon>Caldisericota/Cryosericota group</taxon>
        <taxon>Caldisericota</taxon>
        <taxon>Caldisericia</taxon>
        <taxon>Caldisericales</taxon>
        <taxon>Caldisericaceae</taxon>
        <taxon>Caldisericum</taxon>
    </lineage>
</organism>
<dbReference type="GO" id="GO:0005524">
    <property type="term" value="F:ATP binding"/>
    <property type="evidence" value="ECO:0007669"/>
    <property type="project" value="UniProtKB-KW"/>
</dbReference>
<dbReference type="InterPro" id="IPR048907">
    <property type="entry name" value="WHD_MCM_arc"/>
</dbReference>
<evidence type="ECO:0000313" key="4">
    <source>
        <dbReference type="Proteomes" id="UP000236910"/>
    </source>
</evidence>
<name>A0A2J6X6F3_9BACT</name>
<dbReference type="InterPro" id="IPR011579">
    <property type="entry name" value="ATPase_dom"/>
</dbReference>
<comment type="caution">
    <text evidence="3">The sequence shown here is derived from an EMBL/GenBank/DDBJ whole genome shotgun (WGS) entry which is preliminary data.</text>
</comment>
<dbReference type="PANTHER" id="PTHR34301">
    <property type="entry name" value="DNA-BINDING PROTEIN-RELATED"/>
    <property type="match status" value="1"/>
</dbReference>
<dbReference type="InterPro" id="IPR036388">
    <property type="entry name" value="WH-like_DNA-bd_sf"/>
</dbReference>
<dbReference type="SUPFAM" id="SSF46785">
    <property type="entry name" value="Winged helix' DNA-binding domain"/>
    <property type="match status" value="1"/>
</dbReference>
<gene>
    <name evidence="3" type="ORF">C0175_03765</name>
</gene>
<dbReference type="PANTHER" id="PTHR34301:SF8">
    <property type="entry name" value="ATPASE DOMAIN-CONTAINING PROTEIN"/>
    <property type="match status" value="1"/>
</dbReference>
<feature type="domain" description="ATPase" evidence="1">
    <location>
        <begin position="30"/>
        <end position="187"/>
    </location>
</feature>
<proteinExistence type="predicted"/>
<reference evidence="3 4" key="1">
    <citation type="submission" date="2018-01" db="EMBL/GenBank/DDBJ databases">
        <title>Metagenomic assembled genomes from two thermal pools in the Uzon Caldera, Kamchatka, Russia.</title>
        <authorList>
            <person name="Wilkins L."/>
            <person name="Ettinger C."/>
        </authorList>
    </citation>
    <scope>NUCLEOTIDE SEQUENCE [LARGE SCALE GENOMIC DNA]</scope>
    <source>
        <strain evidence="3">ARK-10</strain>
    </source>
</reference>
<dbReference type="InterPro" id="IPR036390">
    <property type="entry name" value="WH_DNA-bd_sf"/>
</dbReference>
<keyword evidence="3" id="KW-0067">ATP-binding</keyword>
<dbReference type="InterPro" id="IPR027417">
    <property type="entry name" value="P-loop_NTPase"/>
</dbReference>
<feature type="non-terminal residue" evidence="3">
    <location>
        <position position="1"/>
    </location>
</feature>
<keyword evidence="3" id="KW-0547">Nucleotide-binding</keyword>
<evidence type="ECO:0000259" key="2">
    <source>
        <dbReference type="Pfam" id="PF21100"/>
    </source>
</evidence>
<dbReference type="EMBL" id="PNIX01000222">
    <property type="protein sequence ID" value="PMP82378.1"/>
    <property type="molecule type" value="Genomic_DNA"/>
</dbReference>
<dbReference type="SUPFAM" id="SSF52540">
    <property type="entry name" value="P-loop containing nucleoside triphosphate hydrolases"/>
    <property type="match status" value="1"/>
</dbReference>
<dbReference type="Gene3D" id="1.10.8.60">
    <property type="match status" value="1"/>
</dbReference>
<dbReference type="AlphaFoldDB" id="A0A2J6X6F3"/>
<feature type="domain" description="MCM C-terminal" evidence="2">
    <location>
        <begin position="222"/>
        <end position="283"/>
    </location>
</feature>
<accession>A0A2J6X6F3</accession>